<comment type="caution">
    <text evidence="2">The sequence shown here is derived from an EMBL/GenBank/DDBJ whole genome shotgun (WGS) entry which is preliminary data.</text>
</comment>
<feature type="region of interest" description="Disordered" evidence="1">
    <location>
        <begin position="1"/>
        <end position="26"/>
    </location>
</feature>
<evidence type="ECO:0000313" key="3">
    <source>
        <dbReference type="Proteomes" id="UP000031535"/>
    </source>
</evidence>
<reference evidence="2 3" key="1">
    <citation type="submission" date="2015-01" db="EMBL/GenBank/DDBJ databases">
        <title>Complete genome of Pseudomonas batumici UCM B-321 producer of the batumin antibiotic with strong antistaphilococcal and potential anticancer activity.</title>
        <authorList>
            <person name="Klochko V.V."/>
            <person name="Zelena L.B."/>
            <person name="Elena K.A."/>
            <person name="Reva O.N."/>
        </authorList>
    </citation>
    <scope>NUCLEOTIDE SEQUENCE [LARGE SCALE GENOMIC DNA]</scope>
    <source>
        <strain evidence="2 3">UCM B-321</strain>
    </source>
</reference>
<dbReference type="AlphaFoldDB" id="A0A0C2IDQ2"/>
<dbReference type="Proteomes" id="UP000031535">
    <property type="component" value="Unassembled WGS sequence"/>
</dbReference>
<dbReference type="PATRIC" id="fig|226910.6.peg.1380"/>
<keyword evidence="3" id="KW-1185">Reference proteome</keyword>
<evidence type="ECO:0000256" key="1">
    <source>
        <dbReference type="SAM" id="MobiDB-lite"/>
    </source>
</evidence>
<gene>
    <name evidence="2" type="ORF">UCMB321_1388</name>
</gene>
<dbReference type="EMBL" id="JXDG01000012">
    <property type="protein sequence ID" value="KIH85060.1"/>
    <property type="molecule type" value="Genomic_DNA"/>
</dbReference>
<name>A0A0C2IDQ2_9PSED</name>
<feature type="compositionally biased region" description="Polar residues" evidence="1">
    <location>
        <begin position="15"/>
        <end position="26"/>
    </location>
</feature>
<organism evidence="2 3">
    <name type="scientific">Pseudomonas batumici</name>
    <dbReference type="NCBI Taxonomy" id="226910"/>
    <lineage>
        <taxon>Bacteria</taxon>
        <taxon>Pseudomonadati</taxon>
        <taxon>Pseudomonadota</taxon>
        <taxon>Gammaproteobacteria</taxon>
        <taxon>Pseudomonadales</taxon>
        <taxon>Pseudomonadaceae</taxon>
        <taxon>Pseudomonas</taxon>
    </lineage>
</organism>
<accession>A0A0C2IDQ2</accession>
<protein>
    <submittedName>
        <fullName evidence="2">Uncharacterized protein</fullName>
    </submittedName>
</protein>
<evidence type="ECO:0000313" key="2">
    <source>
        <dbReference type="EMBL" id="KIH85060.1"/>
    </source>
</evidence>
<sequence length="37" mass="4156">MAKFEENAHQKGRTSESSTVTEASNRTIRFKKALDSV</sequence>
<proteinExistence type="predicted"/>